<proteinExistence type="predicted"/>
<gene>
    <name evidence="3" type="ORF">ZOSMA_274G00030</name>
</gene>
<reference evidence="4" key="1">
    <citation type="journal article" date="2016" name="Nature">
        <title>The genome of the seagrass Zostera marina reveals angiosperm adaptation to the sea.</title>
        <authorList>
            <person name="Olsen J.L."/>
            <person name="Rouze P."/>
            <person name="Verhelst B."/>
            <person name="Lin Y.-C."/>
            <person name="Bayer T."/>
            <person name="Collen J."/>
            <person name="Dattolo E."/>
            <person name="De Paoli E."/>
            <person name="Dittami S."/>
            <person name="Maumus F."/>
            <person name="Michel G."/>
            <person name="Kersting A."/>
            <person name="Lauritano C."/>
            <person name="Lohaus R."/>
            <person name="Toepel M."/>
            <person name="Tonon T."/>
            <person name="Vanneste K."/>
            <person name="Amirebrahimi M."/>
            <person name="Brakel J."/>
            <person name="Bostroem C."/>
            <person name="Chovatia M."/>
            <person name="Grimwood J."/>
            <person name="Jenkins J.W."/>
            <person name="Jueterbock A."/>
            <person name="Mraz A."/>
            <person name="Stam W.T."/>
            <person name="Tice H."/>
            <person name="Bornberg-Bauer E."/>
            <person name="Green P.J."/>
            <person name="Pearson G.A."/>
            <person name="Procaccini G."/>
            <person name="Duarte C.M."/>
            <person name="Schmutz J."/>
            <person name="Reusch T.B.H."/>
            <person name="Van de Peer Y."/>
        </authorList>
    </citation>
    <scope>NUCLEOTIDE SEQUENCE [LARGE SCALE GENOMIC DNA]</scope>
    <source>
        <strain evidence="4">cv. Finnish</strain>
    </source>
</reference>
<sequence>MDRLVLEAAKHLHIKEHTVLDGAGKSVKLAAPVECKGIVGSDNRHYILDLMRATPRDVNFNGPNSRFCVLRPELITSFCQTEAETMSKRASNGAVDAPAESVIPTSEDIGSLETSEKNPKSSVIITEKSSSTICENTSEEILLNPNVFTEFKIAGTEEDLSETKRKVKKVKKTTETGLPDFFQLNT</sequence>
<feature type="region of interest" description="Disordered" evidence="1">
    <location>
        <begin position="89"/>
        <end position="120"/>
    </location>
</feature>
<keyword evidence="4" id="KW-1185">Reference proteome</keyword>
<evidence type="ECO:0000256" key="1">
    <source>
        <dbReference type="SAM" id="MobiDB-lite"/>
    </source>
</evidence>
<dbReference type="EMBL" id="LFYR01000925">
    <property type="protein sequence ID" value="KMZ67182.1"/>
    <property type="molecule type" value="Genomic_DNA"/>
</dbReference>
<dbReference type="InterPro" id="IPR025697">
    <property type="entry name" value="CLU_dom"/>
</dbReference>
<dbReference type="AlphaFoldDB" id="A0A0K9PG26"/>
<feature type="domain" description="Clu" evidence="2">
    <location>
        <begin position="1"/>
        <end position="61"/>
    </location>
</feature>
<organism evidence="3 4">
    <name type="scientific">Zostera marina</name>
    <name type="common">Eelgrass</name>
    <dbReference type="NCBI Taxonomy" id="29655"/>
    <lineage>
        <taxon>Eukaryota</taxon>
        <taxon>Viridiplantae</taxon>
        <taxon>Streptophyta</taxon>
        <taxon>Embryophyta</taxon>
        <taxon>Tracheophyta</taxon>
        <taxon>Spermatophyta</taxon>
        <taxon>Magnoliopsida</taxon>
        <taxon>Liliopsida</taxon>
        <taxon>Zosteraceae</taxon>
        <taxon>Zostera</taxon>
    </lineage>
</organism>
<dbReference type="OrthoDB" id="1934340at2759"/>
<evidence type="ECO:0000259" key="2">
    <source>
        <dbReference type="PROSITE" id="PS51823"/>
    </source>
</evidence>
<dbReference type="InterPro" id="IPR027523">
    <property type="entry name" value="CLU_prot"/>
</dbReference>
<dbReference type="PANTHER" id="PTHR12601:SF6">
    <property type="entry name" value="CLUSTERED MITOCHONDRIA PROTEIN HOMOLOG"/>
    <property type="match status" value="1"/>
</dbReference>
<evidence type="ECO:0000313" key="4">
    <source>
        <dbReference type="Proteomes" id="UP000036987"/>
    </source>
</evidence>
<dbReference type="PANTHER" id="PTHR12601">
    <property type="entry name" value="EUKARYOTIC TRANSLATION INITIATION FACTOR 3 SUBUNIT EIF-3"/>
    <property type="match status" value="1"/>
</dbReference>
<evidence type="ECO:0000313" key="3">
    <source>
        <dbReference type="EMBL" id="KMZ67182.1"/>
    </source>
</evidence>
<protein>
    <recommendedName>
        <fullName evidence="2">Clu domain-containing protein</fullName>
    </recommendedName>
</protein>
<accession>A0A0K9PG26</accession>
<name>A0A0K9PG26_ZOSMR</name>
<dbReference type="Pfam" id="PF13236">
    <property type="entry name" value="CLU"/>
    <property type="match status" value="1"/>
</dbReference>
<dbReference type="Proteomes" id="UP000036987">
    <property type="component" value="Unassembled WGS sequence"/>
</dbReference>
<dbReference type="PROSITE" id="PS51823">
    <property type="entry name" value="CLU"/>
    <property type="match status" value="1"/>
</dbReference>
<comment type="caution">
    <text evidence="3">The sequence shown here is derived from an EMBL/GenBank/DDBJ whole genome shotgun (WGS) entry which is preliminary data.</text>
</comment>